<dbReference type="GO" id="GO:0004719">
    <property type="term" value="F:protein-L-isoaspartate (D-aspartate) O-methyltransferase activity"/>
    <property type="evidence" value="ECO:0007669"/>
    <property type="project" value="InterPro"/>
</dbReference>
<dbReference type="EMBL" id="PYDT01000006">
    <property type="protein sequence ID" value="THU57329.1"/>
    <property type="molecule type" value="Genomic_DNA"/>
</dbReference>
<name>A0A4S8J812_MUSBA</name>
<dbReference type="AlphaFoldDB" id="A0A4S8J812"/>
<accession>A0A4S8J812</accession>
<organism evidence="2 3">
    <name type="scientific">Musa balbisiana</name>
    <name type="common">Banana</name>
    <dbReference type="NCBI Taxonomy" id="52838"/>
    <lineage>
        <taxon>Eukaryota</taxon>
        <taxon>Viridiplantae</taxon>
        <taxon>Streptophyta</taxon>
        <taxon>Embryophyta</taxon>
        <taxon>Tracheophyta</taxon>
        <taxon>Spermatophyta</taxon>
        <taxon>Magnoliopsida</taxon>
        <taxon>Liliopsida</taxon>
        <taxon>Zingiberales</taxon>
        <taxon>Musaceae</taxon>
        <taxon>Musa</taxon>
    </lineage>
</organism>
<proteinExistence type="inferred from homology"/>
<evidence type="ECO:0000256" key="1">
    <source>
        <dbReference type="ARBA" id="ARBA00005369"/>
    </source>
</evidence>
<dbReference type="Proteomes" id="UP000317650">
    <property type="component" value="Chromosome 3"/>
</dbReference>
<evidence type="ECO:0008006" key="4">
    <source>
        <dbReference type="Google" id="ProtNLM"/>
    </source>
</evidence>
<dbReference type="PANTHER" id="PTHR11579">
    <property type="entry name" value="PROTEIN-L-ISOASPARTATE O-METHYLTRANSFERASE"/>
    <property type="match status" value="1"/>
</dbReference>
<evidence type="ECO:0000313" key="2">
    <source>
        <dbReference type="EMBL" id="THU57329.1"/>
    </source>
</evidence>
<dbReference type="GO" id="GO:0005737">
    <property type="term" value="C:cytoplasm"/>
    <property type="evidence" value="ECO:0007669"/>
    <property type="project" value="TreeGrafter"/>
</dbReference>
<dbReference type="STRING" id="52838.A0A4S8J812"/>
<dbReference type="PANTHER" id="PTHR11579:SF28">
    <property type="entry name" value="PROTEIN-L-ISOASPARTATE O-METHYLTRANSFERASE 1"/>
    <property type="match status" value="1"/>
</dbReference>
<protein>
    <recommendedName>
        <fullName evidence="4">Protein-L-isoaspartate O-methyltransferase</fullName>
    </recommendedName>
</protein>
<keyword evidence="3" id="KW-1185">Reference proteome</keyword>
<dbReference type="Gene3D" id="3.40.50.150">
    <property type="entry name" value="Vaccinia Virus protein VP39"/>
    <property type="match status" value="1"/>
</dbReference>
<comment type="caution">
    <text evidence="2">The sequence shown here is derived from an EMBL/GenBank/DDBJ whole genome shotgun (WGS) entry which is preliminary data.</text>
</comment>
<dbReference type="Pfam" id="PF01135">
    <property type="entry name" value="PCMT"/>
    <property type="match status" value="1"/>
</dbReference>
<comment type="similarity">
    <text evidence="1">Belongs to the methyltransferase superfamily. L-isoaspartyl/D-aspartyl protein methyltransferase family.</text>
</comment>
<evidence type="ECO:0000313" key="3">
    <source>
        <dbReference type="Proteomes" id="UP000317650"/>
    </source>
</evidence>
<dbReference type="CDD" id="cd02440">
    <property type="entry name" value="AdoMet_MTases"/>
    <property type="match status" value="1"/>
</dbReference>
<dbReference type="PROSITE" id="PS01279">
    <property type="entry name" value="PCMT"/>
    <property type="match status" value="1"/>
</dbReference>
<dbReference type="SUPFAM" id="SSF53335">
    <property type="entry name" value="S-adenosyl-L-methionine-dependent methyltransferases"/>
    <property type="match status" value="1"/>
</dbReference>
<reference evidence="2 3" key="1">
    <citation type="journal article" date="2019" name="Nat. Plants">
        <title>Genome sequencing of Musa balbisiana reveals subgenome evolution and function divergence in polyploid bananas.</title>
        <authorList>
            <person name="Yao X."/>
        </authorList>
    </citation>
    <scope>NUCLEOTIDE SEQUENCE [LARGE SCALE GENOMIC DNA]</scope>
    <source>
        <strain evidence="3">cv. DH-PKW</strain>
        <tissue evidence="2">Leaves</tissue>
    </source>
</reference>
<sequence length="268" mass="29296">MCALIGPPFQVWRSGSHWQPSELQVGDRPKPPRGPRGRCATWPLVDEAAREGGTYPWLHQPERPRYPGRLGYIPQHQGDARSASLRLLRSGFCCRRLLASPSALLLPFPTPLSFFLFPWFPPFQSLVRNGGTGYLTACFAMMVGPQGRTVGVEHIPQLVASSINSIKRSAASSLLNDGSLSVHTADGRKGWPELAPYDAIHVGAASPDIPRALLEQLKPGGRMVIPVGNFFQDLKVVDKNDDGSVGVYSEASVRFVPLTSRAAQLQDY</sequence>
<dbReference type="InterPro" id="IPR029063">
    <property type="entry name" value="SAM-dependent_MTases_sf"/>
</dbReference>
<gene>
    <name evidence="2" type="ORF">C4D60_Mb03t02360</name>
</gene>
<dbReference type="InterPro" id="IPR000682">
    <property type="entry name" value="PCMT"/>
</dbReference>